<comment type="caution">
    <text evidence="2">The sequence shown here is derived from an EMBL/GenBank/DDBJ whole genome shotgun (WGS) entry which is preliminary data.</text>
</comment>
<evidence type="ECO:0000313" key="3">
    <source>
        <dbReference type="Proteomes" id="UP000789570"/>
    </source>
</evidence>
<feature type="region of interest" description="Disordered" evidence="1">
    <location>
        <begin position="1"/>
        <end position="60"/>
    </location>
</feature>
<organism evidence="2 3">
    <name type="scientific">Funneliformis caledonium</name>
    <dbReference type="NCBI Taxonomy" id="1117310"/>
    <lineage>
        <taxon>Eukaryota</taxon>
        <taxon>Fungi</taxon>
        <taxon>Fungi incertae sedis</taxon>
        <taxon>Mucoromycota</taxon>
        <taxon>Glomeromycotina</taxon>
        <taxon>Glomeromycetes</taxon>
        <taxon>Glomerales</taxon>
        <taxon>Glomeraceae</taxon>
        <taxon>Funneliformis</taxon>
    </lineage>
</organism>
<dbReference type="EMBL" id="CAJVPQ010001576">
    <property type="protein sequence ID" value="CAG8559569.1"/>
    <property type="molecule type" value="Genomic_DNA"/>
</dbReference>
<keyword evidence="3" id="KW-1185">Reference proteome</keyword>
<name>A0A9N9B8T4_9GLOM</name>
<feature type="compositionally biased region" description="Acidic residues" evidence="1">
    <location>
        <begin position="43"/>
        <end position="60"/>
    </location>
</feature>
<gene>
    <name evidence="2" type="ORF">FCALED_LOCUS6530</name>
</gene>
<dbReference type="Proteomes" id="UP000789570">
    <property type="component" value="Unassembled WGS sequence"/>
</dbReference>
<protein>
    <submittedName>
        <fullName evidence="2">12990_t:CDS:1</fullName>
    </submittedName>
</protein>
<evidence type="ECO:0000256" key="1">
    <source>
        <dbReference type="SAM" id="MobiDB-lite"/>
    </source>
</evidence>
<evidence type="ECO:0000313" key="2">
    <source>
        <dbReference type="EMBL" id="CAG8559569.1"/>
    </source>
</evidence>
<sequence>MVRKTRGKKQLRKNDNDNQDITSLVSTLPNLSDDESHSISENEVSESDDNQELSEDIELT</sequence>
<reference evidence="2" key="1">
    <citation type="submission" date="2021-06" db="EMBL/GenBank/DDBJ databases">
        <authorList>
            <person name="Kallberg Y."/>
            <person name="Tangrot J."/>
            <person name="Rosling A."/>
        </authorList>
    </citation>
    <scope>NUCLEOTIDE SEQUENCE</scope>
    <source>
        <strain evidence="2">UK204</strain>
    </source>
</reference>
<dbReference type="AlphaFoldDB" id="A0A9N9B8T4"/>
<feature type="compositionally biased region" description="Basic residues" evidence="1">
    <location>
        <begin position="1"/>
        <end position="11"/>
    </location>
</feature>
<feature type="compositionally biased region" description="Polar residues" evidence="1">
    <location>
        <begin position="19"/>
        <end position="30"/>
    </location>
</feature>
<accession>A0A9N9B8T4</accession>
<proteinExistence type="predicted"/>